<name>A0A9P7NI68_9HYPO</name>
<organism evidence="1 2">
    <name type="scientific">Claviceps pusilla</name>
    <dbReference type="NCBI Taxonomy" id="123648"/>
    <lineage>
        <taxon>Eukaryota</taxon>
        <taxon>Fungi</taxon>
        <taxon>Dikarya</taxon>
        <taxon>Ascomycota</taxon>
        <taxon>Pezizomycotina</taxon>
        <taxon>Sordariomycetes</taxon>
        <taxon>Hypocreomycetidae</taxon>
        <taxon>Hypocreales</taxon>
        <taxon>Clavicipitaceae</taxon>
        <taxon>Claviceps</taxon>
    </lineage>
</organism>
<dbReference type="AlphaFoldDB" id="A0A9P7NI68"/>
<proteinExistence type="predicted"/>
<protein>
    <submittedName>
        <fullName evidence="1">Uncharacterized protein</fullName>
    </submittedName>
</protein>
<evidence type="ECO:0000313" key="2">
    <source>
        <dbReference type="Proteomes" id="UP000748025"/>
    </source>
</evidence>
<dbReference type="EMBL" id="SRPW01000201">
    <property type="protein sequence ID" value="KAG6016904.1"/>
    <property type="molecule type" value="Genomic_DNA"/>
</dbReference>
<gene>
    <name evidence="1" type="ORF">E4U43_002781</name>
</gene>
<keyword evidence="2" id="KW-1185">Reference proteome</keyword>
<reference evidence="1" key="1">
    <citation type="journal article" date="2020" name="bioRxiv">
        <title>Whole genome comparisons of ergot fungi reveals the divergence and evolution of species within the genus Claviceps are the result of varying mechanisms driving genome evolution and host range expansion.</title>
        <authorList>
            <person name="Wyka S.A."/>
            <person name="Mondo S.J."/>
            <person name="Liu M."/>
            <person name="Dettman J."/>
            <person name="Nalam V."/>
            <person name="Broders K.D."/>
        </authorList>
    </citation>
    <scope>NUCLEOTIDE SEQUENCE</scope>
    <source>
        <strain evidence="1">CCC 602</strain>
    </source>
</reference>
<accession>A0A9P7NI68</accession>
<evidence type="ECO:0000313" key="1">
    <source>
        <dbReference type="EMBL" id="KAG6016904.1"/>
    </source>
</evidence>
<sequence length="79" mass="8613">MQEELGSLVALLPLRRGDKMALEVKIIYIKEEERNLTSFLTALNPMPTPDMASLESMPLEGLFPRCPGVINAAQLAAGT</sequence>
<dbReference type="Proteomes" id="UP000748025">
    <property type="component" value="Unassembled WGS sequence"/>
</dbReference>
<comment type="caution">
    <text evidence="1">The sequence shown here is derived from an EMBL/GenBank/DDBJ whole genome shotgun (WGS) entry which is preliminary data.</text>
</comment>